<evidence type="ECO:0000256" key="1">
    <source>
        <dbReference type="SAM" id="MobiDB-lite"/>
    </source>
</evidence>
<proteinExistence type="predicted"/>
<dbReference type="AlphaFoldDB" id="A0A7X5C3Y6"/>
<sequence length="96" mass="10768">MASVLSLLQGLICTIRRLIQQINETADGEGCRGGKESRASGMQPEHRNPKYAERAVHGPHPFVSDLMDEITVTGQSEQNRKASKTRINMLIVYFRK</sequence>
<dbReference type="Proteomes" id="UP000558113">
    <property type="component" value="Unassembled WGS sequence"/>
</dbReference>
<dbReference type="RefSeq" id="WP_204798989.1">
    <property type="nucleotide sequence ID" value="NZ_JAFBDP010000023.1"/>
</dbReference>
<organism evidence="2 3">
    <name type="scientific">Paenibacillus sacheonensis</name>
    <dbReference type="NCBI Taxonomy" id="742054"/>
    <lineage>
        <taxon>Bacteria</taxon>
        <taxon>Bacillati</taxon>
        <taxon>Bacillota</taxon>
        <taxon>Bacilli</taxon>
        <taxon>Bacillales</taxon>
        <taxon>Paenibacillaceae</taxon>
        <taxon>Paenibacillus</taxon>
    </lineage>
</organism>
<comment type="caution">
    <text evidence="2">The sequence shown here is derived from an EMBL/GenBank/DDBJ whole genome shotgun (WGS) entry which is preliminary data.</text>
</comment>
<name>A0A7X5C3Y6_9BACL</name>
<reference evidence="2 3" key="1">
    <citation type="submission" date="2020-01" db="EMBL/GenBank/DDBJ databases">
        <title>Paenibacillus soybeanensis sp. nov. isolated from the nodules of soybean (Glycine max(L.) Merr).</title>
        <authorList>
            <person name="Wang H."/>
        </authorList>
    </citation>
    <scope>NUCLEOTIDE SEQUENCE [LARGE SCALE GENOMIC DNA]</scope>
    <source>
        <strain evidence="2 3">DSM 23054</strain>
    </source>
</reference>
<protein>
    <submittedName>
        <fullName evidence="2">Uncharacterized protein</fullName>
    </submittedName>
</protein>
<evidence type="ECO:0000313" key="2">
    <source>
        <dbReference type="EMBL" id="NBC72795.1"/>
    </source>
</evidence>
<gene>
    <name evidence="2" type="ORF">GT003_27745</name>
</gene>
<accession>A0A7X5C3Y6</accession>
<keyword evidence="3" id="KW-1185">Reference proteome</keyword>
<dbReference type="EMBL" id="JAAAMU010000022">
    <property type="protein sequence ID" value="NBC72795.1"/>
    <property type="molecule type" value="Genomic_DNA"/>
</dbReference>
<feature type="compositionally biased region" description="Basic and acidic residues" evidence="1">
    <location>
        <begin position="29"/>
        <end position="48"/>
    </location>
</feature>
<feature type="region of interest" description="Disordered" evidence="1">
    <location>
        <begin position="27"/>
        <end position="48"/>
    </location>
</feature>
<evidence type="ECO:0000313" key="3">
    <source>
        <dbReference type="Proteomes" id="UP000558113"/>
    </source>
</evidence>